<organism evidence="2 3">
    <name type="scientific">Venturia inaequalis</name>
    <name type="common">Apple scab fungus</name>
    <dbReference type="NCBI Taxonomy" id="5025"/>
    <lineage>
        <taxon>Eukaryota</taxon>
        <taxon>Fungi</taxon>
        <taxon>Dikarya</taxon>
        <taxon>Ascomycota</taxon>
        <taxon>Pezizomycotina</taxon>
        <taxon>Dothideomycetes</taxon>
        <taxon>Pleosporomycetidae</taxon>
        <taxon>Venturiales</taxon>
        <taxon>Venturiaceae</taxon>
        <taxon>Venturia</taxon>
    </lineage>
</organism>
<feature type="compositionally biased region" description="Acidic residues" evidence="1">
    <location>
        <begin position="359"/>
        <end position="396"/>
    </location>
</feature>
<feature type="region of interest" description="Disordered" evidence="1">
    <location>
        <begin position="343"/>
        <end position="398"/>
    </location>
</feature>
<protein>
    <submittedName>
        <fullName evidence="2">Uncharacterized protein</fullName>
    </submittedName>
</protein>
<sequence>MTTAECTELRRNFEQADPPVEEAVADLICSLPYASCNDETYKIAPCTMMPGPEIDRELYSFGPTLPPHTMRLTDWWGGDSGMLILIDVLTGITTELEDYKPGYDDRDPHGKVMTEWNGPKKPVQDLLHEWIENYLSMKWIPDGSMDIMDSAGRSMTFLKYLALFKEFNWPSAFPLSNSQFEEFLRRHSALTKEVHCSDTQRYIDIWYKLSNAWYNSEIERKFLPGENPRPGQRLRMLDQKIGEALRYEEERADDMAYATATGGEMAQRLKVPTRLHDSSNIGDDWRIDVKAEDIMERFWNVIAFKPELDSEEADDSSMNTSSRKMKDLLEEISKVMEAAYHRYLDPEEAEREARMVGVPDEDDDSTSDFEYDDTGEDDSSDSMDDSDDSEEYADSDLDIHITALQTDMDLDVEEIREEMANSQLANSDTQASSQTLRDNESD</sequence>
<dbReference type="Proteomes" id="UP000433883">
    <property type="component" value="Unassembled WGS sequence"/>
</dbReference>
<name>A0A8H3U1F5_VENIN</name>
<feature type="region of interest" description="Disordered" evidence="1">
    <location>
        <begin position="410"/>
        <end position="442"/>
    </location>
</feature>
<accession>A0A8H3U1F5</accession>
<feature type="compositionally biased region" description="Polar residues" evidence="1">
    <location>
        <begin position="420"/>
        <end position="436"/>
    </location>
</feature>
<reference evidence="2 3" key="1">
    <citation type="submission" date="2019-11" db="EMBL/GenBank/DDBJ databases">
        <title>Venturia inaequalis Genome Resource.</title>
        <authorList>
            <person name="Lichtner F.J."/>
        </authorList>
    </citation>
    <scope>NUCLEOTIDE SEQUENCE [LARGE SCALE GENOMIC DNA]</scope>
    <source>
        <strain evidence="2">Bline_iso_100314</strain>
    </source>
</reference>
<dbReference type="EMBL" id="WNWQ01001149">
    <property type="protein sequence ID" value="KAE9962146.1"/>
    <property type="molecule type" value="Genomic_DNA"/>
</dbReference>
<evidence type="ECO:0000256" key="1">
    <source>
        <dbReference type="SAM" id="MobiDB-lite"/>
    </source>
</evidence>
<evidence type="ECO:0000313" key="3">
    <source>
        <dbReference type="Proteomes" id="UP000433883"/>
    </source>
</evidence>
<comment type="caution">
    <text evidence="2">The sequence shown here is derived from an EMBL/GenBank/DDBJ whole genome shotgun (WGS) entry which is preliminary data.</text>
</comment>
<gene>
    <name evidence="2" type="ORF">BLS_000754</name>
</gene>
<evidence type="ECO:0000313" key="2">
    <source>
        <dbReference type="EMBL" id="KAE9962146.1"/>
    </source>
</evidence>
<proteinExistence type="predicted"/>
<dbReference type="AlphaFoldDB" id="A0A8H3U1F5"/>